<gene>
    <name evidence="1" type="ORF">DACRYDRAFT_25416</name>
</gene>
<organism evidence="1 2">
    <name type="scientific">Dacryopinax primogenitus (strain DJM 731)</name>
    <name type="common">Brown rot fungus</name>
    <dbReference type="NCBI Taxonomy" id="1858805"/>
    <lineage>
        <taxon>Eukaryota</taxon>
        <taxon>Fungi</taxon>
        <taxon>Dikarya</taxon>
        <taxon>Basidiomycota</taxon>
        <taxon>Agaricomycotina</taxon>
        <taxon>Dacrymycetes</taxon>
        <taxon>Dacrymycetales</taxon>
        <taxon>Dacrymycetaceae</taxon>
        <taxon>Dacryopinax</taxon>
    </lineage>
</organism>
<keyword evidence="2" id="KW-1185">Reference proteome</keyword>
<evidence type="ECO:0000313" key="2">
    <source>
        <dbReference type="Proteomes" id="UP000030653"/>
    </source>
</evidence>
<protein>
    <submittedName>
        <fullName evidence="1">Uncharacterized protein</fullName>
    </submittedName>
</protein>
<dbReference type="EMBL" id="JH795879">
    <property type="protein sequence ID" value="EJT96998.1"/>
    <property type="molecule type" value="Genomic_DNA"/>
</dbReference>
<dbReference type="Proteomes" id="UP000030653">
    <property type="component" value="Unassembled WGS sequence"/>
</dbReference>
<proteinExistence type="predicted"/>
<sequence>MPNGRSKDRRLLRASGQGQVAGPCEVCCFRNMVSEYEHNMGYVMEFVTLVEGMEKLNDVGTRK</sequence>
<dbReference type="AlphaFoldDB" id="M5FPD7"/>
<dbReference type="RefSeq" id="XP_040623896.1">
    <property type="nucleotide sequence ID" value="XM_040774153.1"/>
</dbReference>
<dbReference type="HOGENOM" id="CLU_2885723_0_0_1"/>
<reference evidence="1 2" key="1">
    <citation type="journal article" date="2012" name="Science">
        <title>The Paleozoic origin of enzymatic lignin decomposition reconstructed from 31 fungal genomes.</title>
        <authorList>
            <person name="Floudas D."/>
            <person name="Binder M."/>
            <person name="Riley R."/>
            <person name="Barry K."/>
            <person name="Blanchette R.A."/>
            <person name="Henrissat B."/>
            <person name="Martinez A.T."/>
            <person name="Otillar R."/>
            <person name="Spatafora J.W."/>
            <person name="Yadav J.S."/>
            <person name="Aerts A."/>
            <person name="Benoit I."/>
            <person name="Boyd A."/>
            <person name="Carlson A."/>
            <person name="Copeland A."/>
            <person name="Coutinho P.M."/>
            <person name="de Vries R.P."/>
            <person name="Ferreira P."/>
            <person name="Findley K."/>
            <person name="Foster B."/>
            <person name="Gaskell J."/>
            <person name="Glotzer D."/>
            <person name="Gorecki P."/>
            <person name="Heitman J."/>
            <person name="Hesse C."/>
            <person name="Hori C."/>
            <person name="Igarashi K."/>
            <person name="Jurgens J.A."/>
            <person name="Kallen N."/>
            <person name="Kersten P."/>
            <person name="Kohler A."/>
            <person name="Kuees U."/>
            <person name="Kumar T.K.A."/>
            <person name="Kuo A."/>
            <person name="LaButti K."/>
            <person name="Larrondo L.F."/>
            <person name="Lindquist E."/>
            <person name="Ling A."/>
            <person name="Lombard V."/>
            <person name="Lucas S."/>
            <person name="Lundell T."/>
            <person name="Martin R."/>
            <person name="McLaughlin D.J."/>
            <person name="Morgenstern I."/>
            <person name="Morin E."/>
            <person name="Murat C."/>
            <person name="Nagy L.G."/>
            <person name="Nolan M."/>
            <person name="Ohm R.A."/>
            <person name="Patyshakuliyeva A."/>
            <person name="Rokas A."/>
            <person name="Ruiz-Duenas F.J."/>
            <person name="Sabat G."/>
            <person name="Salamov A."/>
            <person name="Samejima M."/>
            <person name="Schmutz J."/>
            <person name="Slot J.C."/>
            <person name="St John F."/>
            <person name="Stenlid J."/>
            <person name="Sun H."/>
            <person name="Sun S."/>
            <person name="Syed K."/>
            <person name="Tsang A."/>
            <person name="Wiebenga A."/>
            <person name="Young D."/>
            <person name="Pisabarro A."/>
            <person name="Eastwood D.C."/>
            <person name="Martin F."/>
            <person name="Cullen D."/>
            <person name="Grigoriev I.V."/>
            <person name="Hibbett D.S."/>
        </authorList>
    </citation>
    <scope>NUCLEOTIDE SEQUENCE [LARGE SCALE GENOMIC DNA]</scope>
    <source>
        <strain evidence="1 2">DJM-731 SS1</strain>
    </source>
</reference>
<accession>M5FPD7</accession>
<name>M5FPD7_DACPD</name>
<evidence type="ECO:0000313" key="1">
    <source>
        <dbReference type="EMBL" id="EJT96998.1"/>
    </source>
</evidence>
<dbReference type="GeneID" id="63689215"/>